<name>A0A250JAN9_9BACT</name>
<protein>
    <submittedName>
        <fullName evidence="1">TPR domain protein</fullName>
    </submittedName>
</protein>
<dbReference type="Proteomes" id="UP000217257">
    <property type="component" value="Chromosome"/>
</dbReference>
<evidence type="ECO:0000313" key="1">
    <source>
        <dbReference type="EMBL" id="ATB40979.1"/>
    </source>
</evidence>
<proteinExistence type="predicted"/>
<dbReference type="KEGG" id="cfus:CYFUS_006441"/>
<evidence type="ECO:0000313" key="2">
    <source>
        <dbReference type="Proteomes" id="UP000217257"/>
    </source>
</evidence>
<dbReference type="EMBL" id="CP022098">
    <property type="protein sequence ID" value="ATB40979.1"/>
    <property type="molecule type" value="Genomic_DNA"/>
</dbReference>
<reference evidence="1 2" key="1">
    <citation type="submission" date="2017-06" db="EMBL/GenBank/DDBJ databases">
        <title>Sequencing and comparative analysis of myxobacterial genomes.</title>
        <authorList>
            <person name="Rupp O."/>
            <person name="Goesmann A."/>
            <person name="Sogaard-Andersen L."/>
        </authorList>
    </citation>
    <scope>NUCLEOTIDE SEQUENCE [LARGE SCALE GENOMIC DNA]</scope>
    <source>
        <strain evidence="1 2">DSM 52655</strain>
    </source>
</reference>
<gene>
    <name evidence="1" type="ORF">CYFUS_006441</name>
</gene>
<organism evidence="1 2">
    <name type="scientific">Cystobacter fuscus</name>
    <dbReference type="NCBI Taxonomy" id="43"/>
    <lineage>
        <taxon>Bacteria</taxon>
        <taxon>Pseudomonadati</taxon>
        <taxon>Myxococcota</taxon>
        <taxon>Myxococcia</taxon>
        <taxon>Myxococcales</taxon>
        <taxon>Cystobacterineae</taxon>
        <taxon>Archangiaceae</taxon>
        <taxon>Cystobacter</taxon>
    </lineage>
</organism>
<sequence>MKRDPAQSAALGLAATPNALAARAVSPFQRTPPEVILPELEVSVVLLEEEEAPSYGTASLPSITADVLAFLSEGDVSQGEESAPESPARQGPGVNTLLVGVDELLSLGDVSSAQELLGKAEQLDPLEPRLEEARARCEQAQRAALEQRLGDVKQVPRLKLRMAELMKLSLDARMGFLLSRIDGHLSYEVLFSVSGMSRMETMRVLVQLLDRDIITLAPR</sequence>
<dbReference type="RefSeq" id="WP_095988766.1">
    <property type="nucleotide sequence ID" value="NZ_CP022098.1"/>
</dbReference>
<accession>A0A250JAN9</accession>
<dbReference type="AlphaFoldDB" id="A0A250JAN9"/>